<dbReference type="Proteomes" id="UP001286313">
    <property type="component" value="Unassembled WGS sequence"/>
</dbReference>
<dbReference type="EMBL" id="JAWQEG010004286">
    <property type="protein sequence ID" value="KAK3862248.1"/>
    <property type="molecule type" value="Genomic_DNA"/>
</dbReference>
<accession>A0AAE1EW03</accession>
<protein>
    <submittedName>
        <fullName evidence="1">Uncharacterized protein</fullName>
    </submittedName>
</protein>
<name>A0AAE1EW03_PETCI</name>
<proteinExistence type="predicted"/>
<reference evidence="1" key="1">
    <citation type="submission" date="2023-10" db="EMBL/GenBank/DDBJ databases">
        <title>Genome assemblies of two species of porcelain crab, Petrolisthes cinctipes and Petrolisthes manimaculis (Anomura: Porcellanidae).</title>
        <authorList>
            <person name="Angst P."/>
        </authorList>
    </citation>
    <scope>NUCLEOTIDE SEQUENCE</scope>
    <source>
        <strain evidence="1">PB745_01</strain>
        <tissue evidence="1">Gill</tissue>
    </source>
</reference>
<evidence type="ECO:0000313" key="2">
    <source>
        <dbReference type="Proteomes" id="UP001286313"/>
    </source>
</evidence>
<feature type="non-terminal residue" evidence="1">
    <location>
        <position position="99"/>
    </location>
</feature>
<keyword evidence="2" id="KW-1185">Reference proteome</keyword>
<dbReference type="AlphaFoldDB" id="A0AAE1EW03"/>
<comment type="caution">
    <text evidence="1">The sequence shown here is derived from an EMBL/GenBank/DDBJ whole genome shotgun (WGS) entry which is preliminary data.</text>
</comment>
<sequence>MLPPTYDEYLRDTHHPHLSGSTHAAILATTNADTHTGTLSIYTYRPSLLPLVSLGLPLSLSLSPSEHAASRHQVLVSTSSHAATHDVSITTTILPLSPL</sequence>
<organism evidence="1 2">
    <name type="scientific">Petrolisthes cinctipes</name>
    <name type="common">Flat porcelain crab</name>
    <dbReference type="NCBI Taxonomy" id="88211"/>
    <lineage>
        <taxon>Eukaryota</taxon>
        <taxon>Metazoa</taxon>
        <taxon>Ecdysozoa</taxon>
        <taxon>Arthropoda</taxon>
        <taxon>Crustacea</taxon>
        <taxon>Multicrustacea</taxon>
        <taxon>Malacostraca</taxon>
        <taxon>Eumalacostraca</taxon>
        <taxon>Eucarida</taxon>
        <taxon>Decapoda</taxon>
        <taxon>Pleocyemata</taxon>
        <taxon>Anomura</taxon>
        <taxon>Galatheoidea</taxon>
        <taxon>Porcellanidae</taxon>
        <taxon>Petrolisthes</taxon>
    </lineage>
</organism>
<evidence type="ECO:0000313" key="1">
    <source>
        <dbReference type="EMBL" id="KAK3862248.1"/>
    </source>
</evidence>
<gene>
    <name evidence="1" type="ORF">Pcinc_031868</name>
</gene>